<dbReference type="EC" id="2.1.1.171" evidence="3 9"/>
<comment type="catalytic activity">
    <reaction evidence="8 9">
        <text>guanosine(966) in 16S rRNA + S-adenosyl-L-methionine = N(2)-methylguanosine(966) in 16S rRNA + S-adenosyl-L-homocysteine + H(+)</text>
        <dbReference type="Rhea" id="RHEA:23548"/>
        <dbReference type="Rhea" id="RHEA-COMP:10211"/>
        <dbReference type="Rhea" id="RHEA-COMP:10212"/>
        <dbReference type="ChEBI" id="CHEBI:15378"/>
        <dbReference type="ChEBI" id="CHEBI:57856"/>
        <dbReference type="ChEBI" id="CHEBI:59789"/>
        <dbReference type="ChEBI" id="CHEBI:74269"/>
        <dbReference type="ChEBI" id="CHEBI:74481"/>
        <dbReference type="EC" id="2.1.1.171"/>
    </reaction>
</comment>
<evidence type="ECO:0000256" key="2">
    <source>
        <dbReference type="ARBA" id="ARBA00005269"/>
    </source>
</evidence>
<sequence>MRRGTNKKPDSGKSVGSIRLISGQWRGRKLPVLDRDGLRPTTDRTKETLFNWLMNDIRDSRCLDLFAGSGSLGLEALSRYARHVTFVELDKGAADQIRNNLRALQVPTEQAEVIFADACQTVTRLQHSYDVIFLDPPFGKGLLNPVIEALSQSGLVHPGSLIYIEHEPGESLSTMPNHWTCIKDKATKGFCYRLFEVQEKV</sequence>
<evidence type="ECO:0000256" key="3">
    <source>
        <dbReference type="ARBA" id="ARBA00012141"/>
    </source>
</evidence>
<dbReference type="SUPFAM" id="SSF53335">
    <property type="entry name" value="S-adenosyl-L-methionine-dependent methyltransferases"/>
    <property type="match status" value="1"/>
</dbReference>
<evidence type="ECO:0000256" key="5">
    <source>
        <dbReference type="ARBA" id="ARBA00022603"/>
    </source>
</evidence>
<evidence type="ECO:0000256" key="6">
    <source>
        <dbReference type="ARBA" id="ARBA00022679"/>
    </source>
</evidence>
<dbReference type="InterPro" id="IPR004398">
    <property type="entry name" value="RNA_MeTrfase_RsmD"/>
</dbReference>
<dbReference type="NCBIfam" id="TIGR00095">
    <property type="entry name" value="16S rRNA (guanine(966)-N(2))-methyltransferase RsmD"/>
    <property type="match status" value="1"/>
</dbReference>
<dbReference type="Proteomes" id="UP001520878">
    <property type="component" value="Unassembled WGS sequence"/>
</dbReference>
<keyword evidence="5 9" id="KW-0489">Methyltransferase</keyword>
<dbReference type="PANTHER" id="PTHR43542:SF1">
    <property type="entry name" value="METHYLTRANSFERASE"/>
    <property type="match status" value="1"/>
</dbReference>
<comment type="similarity">
    <text evidence="2 9">Belongs to the methyltransferase superfamily. RsmD family.</text>
</comment>
<dbReference type="PROSITE" id="PS00092">
    <property type="entry name" value="N6_MTASE"/>
    <property type="match status" value="1"/>
</dbReference>
<reference evidence="10 11" key="1">
    <citation type="submission" date="2021-10" db="EMBL/GenBank/DDBJ databases">
        <title>Draft genome of Aestuariibacter halophilus JC2043.</title>
        <authorList>
            <person name="Emsley S.A."/>
            <person name="Pfannmuller K.M."/>
            <person name="Ushijima B."/>
            <person name="Saw J.H."/>
            <person name="Videau P."/>
        </authorList>
    </citation>
    <scope>NUCLEOTIDE SEQUENCE [LARGE SCALE GENOMIC DNA]</scope>
    <source>
        <strain evidence="10 11">JC2043</strain>
    </source>
</reference>
<dbReference type="InterPro" id="IPR029063">
    <property type="entry name" value="SAM-dependent_MTases_sf"/>
</dbReference>
<evidence type="ECO:0000313" key="10">
    <source>
        <dbReference type="EMBL" id="MCC2617164.1"/>
    </source>
</evidence>
<keyword evidence="6 9" id="KW-0808">Transferase</keyword>
<evidence type="ECO:0000256" key="1">
    <source>
        <dbReference type="ARBA" id="ARBA00002649"/>
    </source>
</evidence>
<organism evidence="10 11">
    <name type="scientific">Fluctibacter halophilus</name>
    <dbReference type="NCBI Taxonomy" id="226011"/>
    <lineage>
        <taxon>Bacteria</taxon>
        <taxon>Pseudomonadati</taxon>
        <taxon>Pseudomonadota</taxon>
        <taxon>Gammaproteobacteria</taxon>
        <taxon>Alteromonadales</taxon>
        <taxon>Alteromonadaceae</taxon>
        <taxon>Fluctibacter</taxon>
    </lineage>
</organism>
<proteinExistence type="inferred from homology"/>
<dbReference type="RefSeq" id="WP_229161111.1">
    <property type="nucleotide sequence ID" value="NZ_JAJEWP010000003.1"/>
</dbReference>
<evidence type="ECO:0000313" key="11">
    <source>
        <dbReference type="Proteomes" id="UP001520878"/>
    </source>
</evidence>
<comment type="caution">
    <text evidence="10">The sequence shown here is derived from an EMBL/GenBank/DDBJ whole genome shotgun (WGS) entry which is preliminary data.</text>
</comment>
<dbReference type="GO" id="GO:0052913">
    <property type="term" value="F:16S rRNA (guanine(966)-N(2))-methyltransferase activity"/>
    <property type="evidence" value="ECO:0007669"/>
    <property type="project" value="UniProtKB-EC"/>
</dbReference>
<keyword evidence="7 9" id="KW-0949">S-adenosyl-L-methionine</keyword>
<evidence type="ECO:0000256" key="7">
    <source>
        <dbReference type="ARBA" id="ARBA00022691"/>
    </source>
</evidence>
<evidence type="ECO:0000256" key="8">
    <source>
        <dbReference type="ARBA" id="ARBA00048326"/>
    </source>
</evidence>
<name>A0ABS8G9P2_9ALTE</name>
<keyword evidence="11" id="KW-1185">Reference proteome</keyword>
<protein>
    <recommendedName>
        <fullName evidence="4 9">Ribosomal RNA small subunit methyltransferase D</fullName>
        <ecNumber evidence="3 9">2.1.1.171</ecNumber>
    </recommendedName>
</protein>
<dbReference type="PIRSF" id="PIRSF004553">
    <property type="entry name" value="CHP00095"/>
    <property type="match status" value="1"/>
</dbReference>
<gene>
    <name evidence="10" type="primary">rsmD</name>
    <name evidence="10" type="ORF">LJ739_13000</name>
</gene>
<dbReference type="Gene3D" id="3.40.50.150">
    <property type="entry name" value="Vaccinia Virus protein VP39"/>
    <property type="match status" value="1"/>
</dbReference>
<dbReference type="PANTHER" id="PTHR43542">
    <property type="entry name" value="METHYLTRANSFERASE"/>
    <property type="match status" value="1"/>
</dbReference>
<dbReference type="Pfam" id="PF03602">
    <property type="entry name" value="Cons_hypoth95"/>
    <property type="match status" value="1"/>
</dbReference>
<evidence type="ECO:0000256" key="4">
    <source>
        <dbReference type="ARBA" id="ARBA00013682"/>
    </source>
</evidence>
<evidence type="ECO:0000256" key="9">
    <source>
        <dbReference type="PIRNR" id="PIRNR004553"/>
    </source>
</evidence>
<keyword evidence="9" id="KW-0698">rRNA processing</keyword>
<dbReference type="CDD" id="cd02440">
    <property type="entry name" value="AdoMet_MTases"/>
    <property type="match status" value="1"/>
</dbReference>
<dbReference type="EMBL" id="JAJEWP010000003">
    <property type="protein sequence ID" value="MCC2617164.1"/>
    <property type="molecule type" value="Genomic_DNA"/>
</dbReference>
<comment type="function">
    <text evidence="1 9">Specifically methylates the guanine in position 966 of 16S rRNA in the assembled 30S particle.</text>
</comment>
<accession>A0ABS8G9P2</accession>
<dbReference type="InterPro" id="IPR002052">
    <property type="entry name" value="DNA_methylase_N6_adenine_CS"/>
</dbReference>